<dbReference type="InterPro" id="IPR036770">
    <property type="entry name" value="Ankyrin_rpt-contain_sf"/>
</dbReference>
<feature type="domain" description="DUF7708" evidence="3">
    <location>
        <begin position="67"/>
        <end position="193"/>
    </location>
</feature>
<dbReference type="OrthoDB" id="4062651at2759"/>
<sequence length="1164" mass="133659">MPDPINDAFERAKREFKDELNDEELYREILQTTSIDQVYDATDKLQAEQLKTGHLRHLAKIEPYLVRLSDYSKAVETFVQVKPDILALIWGPIVLLLQWASALKTSFDAIINTTEEIGLALPEFQQAGQLFGDKEQVKDVLLLFFHDILEFYRLAFRFFRLTRWKYLFESLWPKHRDKIKKLVSIIERHRLMMRDKVLFEHILQEHEARRRDLDYYEAKENDERRKEYNTIMTRIAPQKYHTKLSTVRSQVCKGSGDWLLRDSTFATWLDPADKTSRLLWLQGIPGAGKTSLSTVIVDKTRTLGRVAFAFVSYTASETTSALSIIHSLIFQVVADDPDLQTILCESSRENFEDSHDAALEIWNSILLACSGPVYVIIDGLDEIDELHRDEFTEDILKSLEACDNLMVCLSSRPESDLQNLLGRKSANIRVNERNTESIAQFVHYWTKDWFRRCGIYDESRKHIEGWLAPLAIKAKGMFLYVKVVLESIEYMDNMVQIGKELQVLPENLDAAYARVLGRINSSPAFTREKARNLLGWIACSPVAMRVQEIQQALSINLADRDGYSQPFGRLDVRRLCGPIVDVADDYVQFVHFTVKEYLFSPKIEGFINVQDSTLSLTLKCIAYLCQSHHDSKLPTESISKGVLAGIYVLHDYAVSNWLRLIEQYLQQGSKRSVPDILASFLERLISERINDNYEGENNDRMEVKLGDMREKLPDIYATLSDVAHFRHICSSSQHRIERGATWTRGDPLTLSETLVSIRNAIDSSLKCDIAIIEHNQGCPCSLVRRHYGEKPYKCRFTHCTFRYEGFASQNERRYHERNHDRPWKCNIPTCEYAEGGFLSRKMRDNHLDQFHQAKKDSTHDLSIDQIDRAELELMWADLIKANDSDAAESLRETFKKLKPDTAKSLSRLAVNIGTSKFLESFLRIQNNRDPDFDNPIRVMLKEAAKNRNAESFKIVLNAATQIRLTKETHEICCHALGEVLESESIEIYEAFETAAHFEKDVLSSLKTTSRNYAFTNFTSYGMNICRENQRRQRLLLRLWRSVDLIGNLDANDLNATLGKVAKRCQSVLLAEYLLQGGADVNYQALPTSLTYLHRVAKLSSAEAANFMRLLLLNGADPEKTSSTAKLPVRDEKGAKQISKWIGISWDELVEQSKAARTSSQEIAQ</sequence>
<reference evidence="6" key="1">
    <citation type="journal article" date="2015" name="BMC Genomics">
        <title>Genomic and transcriptomic analysis of the endophytic fungus Pestalotiopsis fici reveals its lifestyle and high potential for synthesis of natural products.</title>
        <authorList>
            <person name="Wang X."/>
            <person name="Zhang X."/>
            <person name="Liu L."/>
            <person name="Xiang M."/>
            <person name="Wang W."/>
            <person name="Sun X."/>
            <person name="Che Y."/>
            <person name="Guo L."/>
            <person name="Liu G."/>
            <person name="Guo L."/>
            <person name="Wang C."/>
            <person name="Yin W.B."/>
            <person name="Stadler M."/>
            <person name="Zhang X."/>
            <person name="Liu X."/>
        </authorList>
    </citation>
    <scope>NUCLEOTIDE SEQUENCE [LARGE SCALE GENOMIC DNA]</scope>
    <source>
        <strain evidence="6">W106-1 / CGMCC3.15140</strain>
    </source>
</reference>
<evidence type="ECO:0000313" key="6">
    <source>
        <dbReference type="Proteomes" id="UP000030651"/>
    </source>
</evidence>
<dbReference type="InterPro" id="IPR054471">
    <property type="entry name" value="GPIID_WHD"/>
</dbReference>
<proteinExistence type="predicted"/>
<dbReference type="KEGG" id="pfy:PFICI_02184"/>
<accession>W3XDR1</accession>
<evidence type="ECO:0000256" key="1">
    <source>
        <dbReference type="ARBA" id="ARBA00022737"/>
    </source>
</evidence>
<dbReference type="PANTHER" id="PTHR10039:SF14">
    <property type="entry name" value="NACHT DOMAIN-CONTAINING PROTEIN"/>
    <property type="match status" value="1"/>
</dbReference>
<dbReference type="Pfam" id="PF22939">
    <property type="entry name" value="WHD_GPIID"/>
    <property type="match status" value="1"/>
</dbReference>
<dbReference type="PANTHER" id="PTHR10039">
    <property type="entry name" value="AMELOGENIN"/>
    <property type="match status" value="1"/>
</dbReference>
<dbReference type="Gene3D" id="3.40.50.300">
    <property type="entry name" value="P-loop containing nucleotide triphosphate hydrolases"/>
    <property type="match status" value="1"/>
</dbReference>
<protein>
    <submittedName>
        <fullName evidence="5">Uncharacterized protein</fullName>
    </submittedName>
</protein>
<evidence type="ECO:0000259" key="3">
    <source>
        <dbReference type="Pfam" id="PF24809"/>
    </source>
</evidence>
<dbReference type="HOGENOM" id="CLU_002406_1_0_1"/>
<dbReference type="SUPFAM" id="SSF48403">
    <property type="entry name" value="Ankyrin repeat"/>
    <property type="match status" value="1"/>
</dbReference>
<keyword evidence="1" id="KW-0677">Repeat</keyword>
<dbReference type="InterPro" id="IPR056884">
    <property type="entry name" value="NPHP3-like_N"/>
</dbReference>
<evidence type="ECO:0000259" key="2">
    <source>
        <dbReference type="Pfam" id="PF22939"/>
    </source>
</evidence>
<dbReference type="Pfam" id="PF24809">
    <property type="entry name" value="DUF7708"/>
    <property type="match status" value="1"/>
</dbReference>
<keyword evidence="6" id="KW-1185">Reference proteome</keyword>
<organism evidence="5 6">
    <name type="scientific">Pestalotiopsis fici (strain W106-1 / CGMCC3.15140)</name>
    <dbReference type="NCBI Taxonomy" id="1229662"/>
    <lineage>
        <taxon>Eukaryota</taxon>
        <taxon>Fungi</taxon>
        <taxon>Dikarya</taxon>
        <taxon>Ascomycota</taxon>
        <taxon>Pezizomycotina</taxon>
        <taxon>Sordariomycetes</taxon>
        <taxon>Xylariomycetidae</taxon>
        <taxon>Amphisphaeriales</taxon>
        <taxon>Sporocadaceae</taxon>
        <taxon>Pestalotiopsis</taxon>
    </lineage>
</organism>
<dbReference type="Pfam" id="PF24883">
    <property type="entry name" value="NPHP3_N"/>
    <property type="match status" value="1"/>
</dbReference>
<dbReference type="AlphaFoldDB" id="W3XDR1"/>
<dbReference type="GeneID" id="19267197"/>
<dbReference type="SUPFAM" id="SSF52540">
    <property type="entry name" value="P-loop containing nucleoside triphosphate hydrolases"/>
    <property type="match status" value="1"/>
</dbReference>
<dbReference type="InterPro" id="IPR056125">
    <property type="entry name" value="DUF7708"/>
</dbReference>
<dbReference type="eggNOG" id="ENOG502QWIH">
    <property type="taxonomic scope" value="Eukaryota"/>
</dbReference>
<dbReference type="EMBL" id="KI912110">
    <property type="protein sequence ID" value="ETS84159.1"/>
    <property type="molecule type" value="Genomic_DNA"/>
</dbReference>
<feature type="domain" description="GPI inositol-deacylase winged helix" evidence="2">
    <location>
        <begin position="526"/>
        <end position="601"/>
    </location>
</feature>
<evidence type="ECO:0000313" key="5">
    <source>
        <dbReference type="EMBL" id="ETS84159.1"/>
    </source>
</evidence>
<gene>
    <name evidence="5" type="ORF">PFICI_02184</name>
</gene>
<dbReference type="InterPro" id="IPR027417">
    <property type="entry name" value="P-loop_NTPase"/>
</dbReference>
<dbReference type="OMA" id="YRLHYYA"/>
<dbReference type="RefSeq" id="XP_007828956.1">
    <property type="nucleotide sequence ID" value="XM_007830765.1"/>
</dbReference>
<dbReference type="Proteomes" id="UP000030651">
    <property type="component" value="Unassembled WGS sequence"/>
</dbReference>
<dbReference type="InParanoid" id="W3XDR1"/>
<feature type="domain" description="Nephrocystin 3-like N-terminal" evidence="4">
    <location>
        <begin position="254"/>
        <end position="412"/>
    </location>
</feature>
<evidence type="ECO:0000259" key="4">
    <source>
        <dbReference type="Pfam" id="PF24883"/>
    </source>
</evidence>
<name>W3XDR1_PESFW</name>